<evidence type="ECO:0000313" key="8">
    <source>
        <dbReference type="Proteomes" id="UP000504609"/>
    </source>
</evidence>
<protein>
    <submittedName>
        <fullName evidence="9">BTB/POZ domain-containing protein At5g48800-like</fullName>
    </submittedName>
</protein>
<accession>A0A6J1HIL0</accession>
<dbReference type="AlphaFoldDB" id="A0A6J1HIL0"/>
<dbReference type="SUPFAM" id="SSF54695">
    <property type="entry name" value="POZ domain"/>
    <property type="match status" value="1"/>
</dbReference>
<evidence type="ECO:0000256" key="4">
    <source>
        <dbReference type="SAM" id="Coils"/>
    </source>
</evidence>
<name>A0A6J1HIL0_CUCMO</name>
<evidence type="ECO:0000259" key="6">
    <source>
        <dbReference type="PROSITE" id="PS50097"/>
    </source>
</evidence>
<dbReference type="GO" id="GO:0016567">
    <property type="term" value="P:protein ubiquitination"/>
    <property type="evidence" value="ECO:0007669"/>
    <property type="project" value="UniProtKB-UniPathway"/>
</dbReference>
<dbReference type="InterPro" id="IPR027356">
    <property type="entry name" value="NPH3_dom"/>
</dbReference>
<keyword evidence="4" id="KW-0175">Coiled coil</keyword>
<dbReference type="Pfam" id="PF03000">
    <property type="entry name" value="NPH3"/>
    <property type="match status" value="1"/>
</dbReference>
<feature type="coiled-coil region" evidence="4">
    <location>
        <begin position="530"/>
        <end position="571"/>
    </location>
</feature>
<sequence length="618" mass="69697">MDRSDMLQLQLQQQLSLAKSVRHRCNEWIFRDVPSDITIEVAGVTFSLHKFPLVSRSGRIRRLVAEHRDSDISKVELLNLPGGAESFELAAKFCYGINFEITAGNVAQLCCASDYLEMSEEFSKDNLGSRAEEYLERIVSKNLEMCVEVLQQCENLLPLADELKVVSRCIDAIASKACTEQIASSFSRLEYSSSGRLHMSKQATCDSDWWIEDISVLRIDLYERVITAMKCRGVRPESIGASLVNYAQRELTKKSSLWNPSGQTKVDFVTSSYGQEKLVVETIVSLFPVEKLAIPISFLFGLLRSAVMLDCSVACRLDLERRIGSQLDIATLDDLLIPSFKHSADTLFDVDTVHRILVNFSQQDDSEDNMEDASVFESDSPRSPSQSALFKVSKLVDNYLAEIAPDANLKLSKFMVIADSLPSHARTVHDGLYRAIDIYLKAHQGLSDLDKKKLCKLIDFQKLSQEAGAHAAQNERLPLQCMVQVLYFEQLRLRNALSNSCGDEDYKPSHQSWRISSGALSAAMSPRDNYASLRRENRELKLELARLRMRLNDLEKEHVCMRRDMQKSSSRKFMNSFSRKFGKMSFFGNSSSKGSSSPSKHSLRTDSKVIERTCTSAE</sequence>
<evidence type="ECO:0000313" key="9">
    <source>
        <dbReference type="RefSeq" id="XP_022963645.1"/>
    </source>
</evidence>
<comment type="similarity">
    <text evidence="3">Belongs to the NPH3 family.</text>
</comment>
<feature type="domain" description="BTB" evidence="6">
    <location>
        <begin position="35"/>
        <end position="103"/>
    </location>
</feature>
<dbReference type="UniPathway" id="UPA00143"/>
<feature type="compositionally biased region" description="Low complexity" evidence="5">
    <location>
        <begin position="588"/>
        <end position="600"/>
    </location>
</feature>
<feature type="region of interest" description="Disordered" evidence="5">
    <location>
        <begin position="364"/>
        <end position="384"/>
    </location>
</feature>
<dbReference type="PROSITE" id="PS50097">
    <property type="entry name" value="BTB"/>
    <property type="match status" value="1"/>
</dbReference>
<evidence type="ECO:0000256" key="1">
    <source>
        <dbReference type="ARBA" id="ARBA00004906"/>
    </source>
</evidence>
<evidence type="ECO:0000256" key="2">
    <source>
        <dbReference type="ARBA" id="ARBA00022786"/>
    </source>
</evidence>
<dbReference type="PROSITE" id="PS51649">
    <property type="entry name" value="NPH3"/>
    <property type="match status" value="1"/>
</dbReference>
<dbReference type="PANTHER" id="PTHR32370">
    <property type="entry name" value="OS12G0117600 PROTEIN"/>
    <property type="match status" value="1"/>
</dbReference>
<organism evidence="8 9">
    <name type="scientific">Cucurbita moschata</name>
    <name type="common">Winter crookneck squash</name>
    <name type="synonym">Cucurbita pepo var. moschata</name>
    <dbReference type="NCBI Taxonomy" id="3662"/>
    <lineage>
        <taxon>Eukaryota</taxon>
        <taxon>Viridiplantae</taxon>
        <taxon>Streptophyta</taxon>
        <taxon>Embryophyta</taxon>
        <taxon>Tracheophyta</taxon>
        <taxon>Spermatophyta</taxon>
        <taxon>Magnoliopsida</taxon>
        <taxon>eudicotyledons</taxon>
        <taxon>Gunneridae</taxon>
        <taxon>Pentapetalae</taxon>
        <taxon>rosids</taxon>
        <taxon>fabids</taxon>
        <taxon>Cucurbitales</taxon>
        <taxon>Cucurbitaceae</taxon>
        <taxon>Cucurbiteae</taxon>
        <taxon>Cucurbita</taxon>
    </lineage>
</organism>
<dbReference type="GeneID" id="111463913"/>
<keyword evidence="2" id="KW-0833">Ubl conjugation pathway</keyword>
<dbReference type="Pfam" id="PF00651">
    <property type="entry name" value="BTB"/>
    <property type="match status" value="1"/>
</dbReference>
<dbReference type="Gene3D" id="3.30.710.10">
    <property type="entry name" value="Potassium Channel Kv1.1, Chain A"/>
    <property type="match status" value="1"/>
</dbReference>
<dbReference type="InterPro" id="IPR011333">
    <property type="entry name" value="SKP1/BTB/POZ_sf"/>
</dbReference>
<dbReference type="RefSeq" id="XP_022963645.1">
    <property type="nucleotide sequence ID" value="XM_023107877.1"/>
</dbReference>
<dbReference type="KEGG" id="cmos:111463913"/>
<feature type="region of interest" description="Disordered" evidence="5">
    <location>
        <begin position="588"/>
        <end position="618"/>
    </location>
</feature>
<gene>
    <name evidence="9" type="primary">LOC111463913</name>
</gene>
<reference evidence="9" key="1">
    <citation type="submission" date="2025-08" db="UniProtKB">
        <authorList>
            <consortium name="RefSeq"/>
        </authorList>
    </citation>
    <scope>IDENTIFICATION</scope>
    <source>
        <tissue evidence="9">Young leaves</tissue>
    </source>
</reference>
<feature type="domain" description="NPH3" evidence="7">
    <location>
        <begin position="208"/>
        <end position="492"/>
    </location>
</feature>
<dbReference type="Proteomes" id="UP000504609">
    <property type="component" value="Unplaced"/>
</dbReference>
<evidence type="ECO:0000256" key="5">
    <source>
        <dbReference type="SAM" id="MobiDB-lite"/>
    </source>
</evidence>
<dbReference type="InterPro" id="IPR043454">
    <property type="entry name" value="NPH3/RPT2-like"/>
</dbReference>
<evidence type="ECO:0000256" key="3">
    <source>
        <dbReference type="PROSITE-ProRule" id="PRU00982"/>
    </source>
</evidence>
<proteinExistence type="inferred from homology"/>
<dbReference type="InterPro" id="IPR000210">
    <property type="entry name" value="BTB/POZ_dom"/>
</dbReference>
<keyword evidence="8" id="KW-1185">Reference proteome</keyword>
<comment type="pathway">
    <text evidence="1">Protein modification; protein ubiquitination.</text>
</comment>
<evidence type="ECO:0000259" key="7">
    <source>
        <dbReference type="PROSITE" id="PS51649"/>
    </source>
</evidence>